<reference evidence="3 4" key="1">
    <citation type="submission" date="2019-09" db="EMBL/GenBank/DDBJ databases">
        <title>NBRP : Genome information of microbial organism related human and environment.</title>
        <authorList>
            <person name="Hattori M."/>
            <person name="Oshima K."/>
            <person name="Inaba H."/>
            <person name="Suda W."/>
            <person name="Sakamoto M."/>
            <person name="Iino T."/>
            <person name="Kitahara M."/>
            <person name="Oshida Y."/>
            <person name="Iida T."/>
            <person name="Kudo T."/>
            <person name="Itoh T."/>
            <person name="Ohkuma M."/>
        </authorList>
    </citation>
    <scope>NUCLEOTIDE SEQUENCE [LARGE SCALE GENOMIC DNA]</scope>
    <source>
        <strain evidence="3 4">Mie-1</strain>
    </source>
</reference>
<comment type="caution">
    <text evidence="3">The sequence shown here is derived from an EMBL/GenBank/DDBJ whole genome shotgun (WGS) entry which is preliminary data.</text>
</comment>
<accession>A0A5A7N075</accession>
<sequence length="175" mass="18590">MMFMSLKEIRTLGSILVLSSAALMAAPASSFAYQGTAPTYRSASQHLMMEGQAAMAAADYKTALTKFETALVADPNNLAALVAIGRAHEALGDRSAGIAYYRRVLTIEPDNRAALAAESLAYLADFGLVKARQNLDLLKRLCGTEGCEEVDEVRAAIAAFEAENPEDSPADQGKS</sequence>
<evidence type="ECO:0000256" key="1">
    <source>
        <dbReference type="PROSITE-ProRule" id="PRU00339"/>
    </source>
</evidence>
<feature type="repeat" description="TPR" evidence="1">
    <location>
        <begin position="44"/>
        <end position="77"/>
    </location>
</feature>
<feature type="signal peptide" evidence="2">
    <location>
        <begin position="1"/>
        <end position="32"/>
    </location>
</feature>
<dbReference type="RefSeq" id="WP_150002369.1">
    <property type="nucleotide sequence ID" value="NZ_BKCM01000008.1"/>
</dbReference>
<evidence type="ECO:0000256" key="2">
    <source>
        <dbReference type="SAM" id="SignalP"/>
    </source>
</evidence>
<dbReference type="Gene3D" id="1.25.40.10">
    <property type="entry name" value="Tetratricopeptide repeat domain"/>
    <property type="match status" value="1"/>
</dbReference>
<name>A0A5A7N075_9PROT</name>
<dbReference type="InterPro" id="IPR019734">
    <property type="entry name" value="TPR_rpt"/>
</dbReference>
<feature type="repeat" description="TPR" evidence="1">
    <location>
        <begin position="78"/>
        <end position="111"/>
    </location>
</feature>
<dbReference type="EMBL" id="BKCM01000008">
    <property type="protein sequence ID" value="GER01085.1"/>
    <property type="molecule type" value="Genomic_DNA"/>
</dbReference>
<dbReference type="AlphaFoldDB" id="A0A5A7N075"/>
<dbReference type="InterPro" id="IPR011990">
    <property type="entry name" value="TPR-like_helical_dom_sf"/>
</dbReference>
<proteinExistence type="predicted"/>
<evidence type="ECO:0000313" key="3">
    <source>
        <dbReference type="EMBL" id="GER01085.1"/>
    </source>
</evidence>
<dbReference type="PROSITE" id="PS50005">
    <property type="entry name" value="TPR"/>
    <property type="match status" value="2"/>
</dbReference>
<keyword evidence="1" id="KW-0802">TPR repeat</keyword>
<dbReference type="Pfam" id="PF14559">
    <property type="entry name" value="TPR_19"/>
    <property type="match status" value="1"/>
</dbReference>
<dbReference type="SUPFAM" id="SSF48452">
    <property type="entry name" value="TPR-like"/>
    <property type="match status" value="1"/>
</dbReference>
<dbReference type="SMART" id="SM00028">
    <property type="entry name" value="TPR"/>
    <property type="match status" value="2"/>
</dbReference>
<feature type="chain" id="PRO_5022950171" evidence="2">
    <location>
        <begin position="33"/>
        <end position="175"/>
    </location>
</feature>
<protein>
    <submittedName>
        <fullName evidence="3">Uncharacterized protein</fullName>
    </submittedName>
</protein>
<organism evidence="3 4">
    <name type="scientific">Iodidimonas gelatinilytica</name>
    <dbReference type="NCBI Taxonomy" id="1236966"/>
    <lineage>
        <taxon>Bacteria</taxon>
        <taxon>Pseudomonadati</taxon>
        <taxon>Pseudomonadota</taxon>
        <taxon>Alphaproteobacteria</taxon>
        <taxon>Iodidimonadales</taxon>
        <taxon>Iodidimonadaceae</taxon>
        <taxon>Iodidimonas</taxon>
    </lineage>
</organism>
<gene>
    <name evidence="3" type="ORF">JCM17845_17080</name>
</gene>
<keyword evidence="2" id="KW-0732">Signal</keyword>
<evidence type="ECO:0000313" key="4">
    <source>
        <dbReference type="Proteomes" id="UP000325187"/>
    </source>
</evidence>
<dbReference type="Proteomes" id="UP000325187">
    <property type="component" value="Unassembled WGS sequence"/>
</dbReference>
<keyword evidence="4" id="KW-1185">Reference proteome</keyword>